<dbReference type="Proteomes" id="UP000274358">
    <property type="component" value="Unassembled WGS sequence"/>
</dbReference>
<keyword evidence="3" id="KW-1185">Reference proteome</keyword>
<evidence type="ECO:0000313" key="2">
    <source>
        <dbReference type="EMBL" id="RUL72688.1"/>
    </source>
</evidence>
<evidence type="ECO:0000313" key="3">
    <source>
        <dbReference type="Proteomes" id="UP000274358"/>
    </source>
</evidence>
<reference evidence="2 3" key="1">
    <citation type="submission" date="2018-12" db="EMBL/GenBank/DDBJ databases">
        <title>Dyella dinghuensis sp. nov. DHOA06 and Dyella choica sp. nov. 4M-K27, isolated from forest soil.</title>
        <authorList>
            <person name="Qiu L.-H."/>
            <person name="Gao Z.-H."/>
        </authorList>
    </citation>
    <scope>NUCLEOTIDE SEQUENCE [LARGE SCALE GENOMIC DNA]</scope>
    <source>
        <strain evidence="2 3">4M-K27</strain>
    </source>
</reference>
<dbReference type="RefSeq" id="WP_126685935.1">
    <property type="nucleotide sequence ID" value="NZ_RYYV01000014.1"/>
</dbReference>
<dbReference type="EMBL" id="RYYV01000014">
    <property type="protein sequence ID" value="RUL72688.1"/>
    <property type="molecule type" value="Genomic_DNA"/>
</dbReference>
<keyword evidence="1" id="KW-0732">Signal</keyword>
<evidence type="ECO:0008006" key="4">
    <source>
        <dbReference type="Google" id="ProtNLM"/>
    </source>
</evidence>
<sequence length="173" mass="18391">MYTCMRVTALLLLALPALAGAQTMRDVSRISGSIYSTVISPAPLSRPPPVAIAQPLLEPQDVHAVCLASQQYADRCPAHANMAFCDVDSIGLRNCLSHYAGSLVKQPEGAKRTLSFVVRDARGALSTVTVLATTDQSDEEIARAASMERPGTRIVGMRVSEADSLEAAALRLP</sequence>
<organism evidence="2 3">
    <name type="scientific">Dyella choica</name>
    <dbReference type="NCBI Taxonomy" id="1927959"/>
    <lineage>
        <taxon>Bacteria</taxon>
        <taxon>Pseudomonadati</taxon>
        <taxon>Pseudomonadota</taxon>
        <taxon>Gammaproteobacteria</taxon>
        <taxon>Lysobacterales</taxon>
        <taxon>Rhodanobacteraceae</taxon>
        <taxon>Dyella</taxon>
    </lineage>
</organism>
<comment type="caution">
    <text evidence="2">The sequence shown here is derived from an EMBL/GenBank/DDBJ whole genome shotgun (WGS) entry which is preliminary data.</text>
</comment>
<feature type="signal peptide" evidence="1">
    <location>
        <begin position="1"/>
        <end position="19"/>
    </location>
</feature>
<proteinExistence type="predicted"/>
<protein>
    <recommendedName>
        <fullName evidence="4">TonB C-terminal domain-containing protein</fullName>
    </recommendedName>
</protein>
<dbReference type="OrthoDB" id="9880365at2"/>
<feature type="chain" id="PRO_5018546332" description="TonB C-terminal domain-containing protein" evidence="1">
    <location>
        <begin position="20"/>
        <end position="173"/>
    </location>
</feature>
<evidence type="ECO:0000256" key="1">
    <source>
        <dbReference type="SAM" id="SignalP"/>
    </source>
</evidence>
<dbReference type="AlphaFoldDB" id="A0A3S0RIT6"/>
<accession>A0A3S0RIT6</accession>
<name>A0A3S0RIT6_9GAMM</name>
<gene>
    <name evidence="2" type="ORF">EKH80_16760</name>
</gene>